<protein>
    <recommendedName>
        <fullName evidence="4">Transmembrane protein</fullName>
    </recommendedName>
</protein>
<name>A0A2P4XZ21_9STRA</name>
<dbReference type="OrthoDB" id="102936at2759"/>
<feature type="transmembrane region" description="Helical" evidence="1">
    <location>
        <begin position="192"/>
        <end position="210"/>
    </location>
</feature>
<keyword evidence="3" id="KW-1185">Reference proteome</keyword>
<evidence type="ECO:0008006" key="4">
    <source>
        <dbReference type="Google" id="ProtNLM"/>
    </source>
</evidence>
<dbReference type="AlphaFoldDB" id="A0A2P4XZ21"/>
<keyword evidence="1" id="KW-0472">Membrane</keyword>
<organism evidence="2 3">
    <name type="scientific">Phytophthora palmivora</name>
    <dbReference type="NCBI Taxonomy" id="4796"/>
    <lineage>
        <taxon>Eukaryota</taxon>
        <taxon>Sar</taxon>
        <taxon>Stramenopiles</taxon>
        <taxon>Oomycota</taxon>
        <taxon>Peronosporomycetes</taxon>
        <taxon>Peronosporales</taxon>
        <taxon>Peronosporaceae</taxon>
        <taxon>Phytophthora</taxon>
    </lineage>
</organism>
<feature type="transmembrane region" description="Helical" evidence="1">
    <location>
        <begin position="376"/>
        <end position="397"/>
    </location>
</feature>
<evidence type="ECO:0000313" key="3">
    <source>
        <dbReference type="Proteomes" id="UP000237271"/>
    </source>
</evidence>
<feature type="transmembrane region" description="Helical" evidence="1">
    <location>
        <begin position="495"/>
        <end position="520"/>
    </location>
</feature>
<keyword evidence="1" id="KW-0812">Transmembrane</keyword>
<feature type="transmembrane region" description="Helical" evidence="1">
    <location>
        <begin position="152"/>
        <end position="171"/>
    </location>
</feature>
<feature type="transmembrane region" description="Helical" evidence="1">
    <location>
        <begin position="409"/>
        <end position="430"/>
    </location>
</feature>
<proteinExistence type="predicted"/>
<gene>
    <name evidence="2" type="ORF">PHPALM_12709</name>
</gene>
<dbReference type="EMBL" id="NCKW01006771">
    <property type="protein sequence ID" value="POM70801.1"/>
    <property type="molecule type" value="Genomic_DNA"/>
</dbReference>
<feature type="transmembrane region" description="Helical" evidence="1">
    <location>
        <begin position="347"/>
        <end position="370"/>
    </location>
</feature>
<dbReference type="Proteomes" id="UP000237271">
    <property type="component" value="Unassembled WGS sequence"/>
</dbReference>
<comment type="caution">
    <text evidence="2">The sequence shown here is derived from an EMBL/GenBank/DDBJ whole genome shotgun (WGS) entry which is preliminary data.</text>
</comment>
<keyword evidence="1" id="KW-1133">Transmembrane helix</keyword>
<feature type="transmembrane region" description="Helical" evidence="1">
    <location>
        <begin position="313"/>
        <end position="335"/>
    </location>
</feature>
<evidence type="ECO:0000313" key="2">
    <source>
        <dbReference type="EMBL" id="POM70801.1"/>
    </source>
</evidence>
<evidence type="ECO:0000256" key="1">
    <source>
        <dbReference type="SAM" id="Phobius"/>
    </source>
</evidence>
<accession>A0A2P4XZ21</accession>
<sequence length="804" mass="90093">MALIISIDVLQTVLVLVKLHQRISRIFSQLQQVEGNTNSKNNLLSQICSLCRNSFNKEAKEAIRRHSCIPHQISVEDTIFLASSGPLVDEEHKRFRINPPVNVVVPLDAAAFTFGKLGQNHCSSRDRLQTIEKSLEVLFTSEFVVLTEYLEAIIPIFYGIFVLVMVHLPSARYHIELAGITCENVINIIQKLSLYALLEILSFIMLAVMMKRICKLRMLHHVAFVLETQMALIQIKMITWMLMTMSFPTQVSHRGKYSIERLLALEEYSRKASLLRVLAVCAGTPLTIIVVVFSQGTLPLADPKDGWQANWGFWIRTSLLSGVTSVAVAVQLKYLVQGIDISSLQMILLSLSMALGYTGVSILVASLWVFPIPYMILSMMLPFLLLFVGATRVLFGSSTFQEILKKRKGLLRFVTAVSIQVLMAVCYPAYQLLFNTIAGSAYELPTFLLLPVIKMVLKNFVSLCLAELADLIPENIIFTVHFFNAIYLATSMQSAASTIAIATIMFVDLLETGVALYGIYRSSKRIMEQLYQTIGPTSAGNNMLTAACSLCQCHDKFTREEHSQVKVRSSFCHPLSREGRDILNTLECDHNSPSLSLSSNTQSMPTIQNVLVVPSSPRYWSTSVLPYGPTKLNFIDATRNKRSHEKNAIAAVPSVQHITSLRKSLASLFTIECMVLAEYVEFIIPLLYGNYVLMMVRLPSAKYHSELSGVTIENAGSTVKTIFIYGLLEFGSFILLMMLLKRGCGMQALHHLAFVLETQMLPIQSKIIGWMLITLGFRVVHFGTFTTDKLWIFSNNSELILLLY</sequence>
<reference evidence="2 3" key="1">
    <citation type="journal article" date="2017" name="Genome Biol. Evol.">
        <title>Phytophthora megakarya and P. palmivora, closely related causal agents of cacao black pod rot, underwent increases in genome sizes and gene numbers by different mechanisms.</title>
        <authorList>
            <person name="Ali S.S."/>
            <person name="Shao J."/>
            <person name="Lary D.J."/>
            <person name="Kronmiller B."/>
            <person name="Shen D."/>
            <person name="Strem M.D."/>
            <person name="Amoako-Attah I."/>
            <person name="Akrofi A.Y."/>
            <person name="Begoude B.A."/>
            <person name="Ten Hoopen G.M."/>
            <person name="Coulibaly K."/>
            <person name="Kebe B.I."/>
            <person name="Melnick R.L."/>
            <person name="Guiltinan M.J."/>
            <person name="Tyler B.M."/>
            <person name="Meinhardt L.W."/>
            <person name="Bailey B.A."/>
        </authorList>
    </citation>
    <scope>NUCLEOTIDE SEQUENCE [LARGE SCALE GENOMIC DNA]</scope>
    <source>
        <strain evidence="3">sbr112.9</strain>
    </source>
</reference>
<feature type="transmembrane region" description="Helical" evidence="1">
    <location>
        <begin position="230"/>
        <end position="252"/>
    </location>
</feature>
<feature type="transmembrane region" description="Helical" evidence="1">
    <location>
        <begin position="273"/>
        <end position="293"/>
    </location>
</feature>
<feature type="transmembrane region" description="Helical" evidence="1">
    <location>
        <begin position="722"/>
        <end position="740"/>
    </location>
</feature>